<accession>A0A432LT69</accession>
<evidence type="ECO:0000313" key="2">
    <source>
        <dbReference type="EMBL" id="RUL64161.1"/>
    </source>
</evidence>
<protein>
    <submittedName>
        <fullName evidence="2">Uncharacterized protein</fullName>
    </submittedName>
</protein>
<dbReference type="AlphaFoldDB" id="A0A432LT69"/>
<dbReference type="RefSeq" id="WP_126673440.1">
    <property type="nucleotide sequence ID" value="NZ_RYZR01000005.1"/>
</dbReference>
<evidence type="ECO:0000256" key="1">
    <source>
        <dbReference type="SAM" id="MobiDB-lite"/>
    </source>
</evidence>
<proteinExistence type="predicted"/>
<comment type="caution">
    <text evidence="2">The sequence shown here is derived from an EMBL/GenBank/DDBJ whole genome shotgun (WGS) entry which is preliminary data.</text>
</comment>
<sequence length="81" mass="8451">MSAESKAAPIGSMYRARDGTSNASHHETSLTVIPDTQIAVVPRTRLTVIPAKAGIQSNVGAQHTSFSSKNAKGAGFQISLE</sequence>
<feature type="compositionally biased region" description="Polar residues" evidence="1">
    <location>
        <begin position="60"/>
        <end position="70"/>
    </location>
</feature>
<dbReference type="Proteomes" id="UP000267077">
    <property type="component" value="Unassembled WGS sequence"/>
</dbReference>
<evidence type="ECO:0000313" key="3">
    <source>
        <dbReference type="Proteomes" id="UP000267077"/>
    </source>
</evidence>
<gene>
    <name evidence="2" type="ORF">EKH79_08890</name>
</gene>
<reference evidence="2 3" key="1">
    <citation type="submission" date="2018-12" db="EMBL/GenBank/DDBJ databases">
        <title>Dyella dinghuensis sp. nov. DHOA06 and Dyella choica sp. nov. 4M-K27, isolated from forest soil.</title>
        <authorList>
            <person name="Qiu L.-H."/>
            <person name="Gao Z.-H."/>
        </authorList>
    </citation>
    <scope>NUCLEOTIDE SEQUENCE [LARGE SCALE GENOMIC DNA]</scope>
    <source>
        <strain evidence="2 3">DHOA06</strain>
    </source>
</reference>
<name>A0A432LT69_9GAMM</name>
<keyword evidence="3" id="KW-1185">Reference proteome</keyword>
<feature type="region of interest" description="Disordered" evidence="1">
    <location>
        <begin position="60"/>
        <end position="81"/>
    </location>
</feature>
<organism evidence="2 3">
    <name type="scientific">Dyella dinghuensis</name>
    <dbReference type="NCBI Taxonomy" id="1920169"/>
    <lineage>
        <taxon>Bacteria</taxon>
        <taxon>Pseudomonadati</taxon>
        <taxon>Pseudomonadota</taxon>
        <taxon>Gammaproteobacteria</taxon>
        <taxon>Lysobacterales</taxon>
        <taxon>Rhodanobacteraceae</taxon>
        <taxon>Dyella</taxon>
    </lineage>
</organism>
<feature type="region of interest" description="Disordered" evidence="1">
    <location>
        <begin position="1"/>
        <end position="29"/>
    </location>
</feature>
<dbReference type="EMBL" id="RYZR01000005">
    <property type="protein sequence ID" value="RUL64161.1"/>
    <property type="molecule type" value="Genomic_DNA"/>
</dbReference>